<sequence length="259" mass="30602">MNLTDEQFKKWITWLKHLPEIENIEIPRCYLMKFHNWEGTYVQLHIFVDASQNASAVVAYLRIQKDSEIECVLIGAKTHIAPIKLQTMPRLELDGAVLGARFAKNISRELSITINDCIYWSDSVIVLTWIRTEDPRQFCTYVAYRVAEIQDNSLISNWRYIPTKLNVADEATKWTKRPTLKITDTWFKAPKFLYEEQPLWPLDITSETKQEEIMIHHNSQTCEPIIKIENFSKFIKLLRTMGYIYRYIKKLKAVVKKRN</sequence>
<comment type="caution">
    <text evidence="1">The sequence shown here is derived from an EMBL/GenBank/DDBJ whole genome shotgun (WGS) entry which is preliminary data.</text>
</comment>
<organism evidence="1 2">
    <name type="scientific">Molorchus minor</name>
    <dbReference type="NCBI Taxonomy" id="1323400"/>
    <lineage>
        <taxon>Eukaryota</taxon>
        <taxon>Metazoa</taxon>
        <taxon>Ecdysozoa</taxon>
        <taxon>Arthropoda</taxon>
        <taxon>Hexapoda</taxon>
        <taxon>Insecta</taxon>
        <taxon>Pterygota</taxon>
        <taxon>Neoptera</taxon>
        <taxon>Endopterygota</taxon>
        <taxon>Coleoptera</taxon>
        <taxon>Polyphaga</taxon>
        <taxon>Cucujiformia</taxon>
        <taxon>Chrysomeloidea</taxon>
        <taxon>Cerambycidae</taxon>
        <taxon>Lamiinae</taxon>
        <taxon>Monochamini</taxon>
        <taxon>Molorchus</taxon>
    </lineage>
</organism>
<accession>A0ABQ9J6Q4</accession>
<gene>
    <name evidence="1" type="ORF">NQ317_006463</name>
</gene>
<dbReference type="Pfam" id="PF05380">
    <property type="entry name" value="Peptidase_A17"/>
    <property type="match status" value="1"/>
</dbReference>
<evidence type="ECO:0000313" key="1">
    <source>
        <dbReference type="EMBL" id="KAJ8973397.1"/>
    </source>
</evidence>
<dbReference type="InterPro" id="IPR008042">
    <property type="entry name" value="Retrotrans_Pao"/>
</dbReference>
<keyword evidence="2" id="KW-1185">Reference proteome</keyword>
<reference evidence="1" key="1">
    <citation type="journal article" date="2023" name="Insect Mol. Biol.">
        <title>Genome sequencing provides insights into the evolution of gene families encoding plant cell wall-degrading enzymes in longhorned beetles.</title>
        <authorList>
            <person name="Shin N.R."/>
            <person name="Okamura Y."/>
            <person name="Kirsch R."/>
            <person name="Pauchet Y."/>
        </authorList>
    </citation>
    <scope>NUCLEOTIDE SEQUENCE</scope>
    <source>
        <strain evidence="1">MMC_N1</strain>
    </source>
</reference>
<dbReference type="Proteomes" id="UP001162164">
    <property type="component" value="Unassembled WGS sequence"/>
</dbReference>
<name>A0ABQ9J6Q4_9CUCU</name>
<evidence type="ECO:0000313" key="2">
    <source>
        <dbReference type="Proteomes" id="UP001162164"/>
    </source>
</evidence>
<protein>
    <submittedName>
        <fullName evidence="1">Uncharacterized protein</fullName>
    </submittedName>
</protein>
<dbReference type="EMBL" id="JAPWTJ010001181">
    <property type="protein sequence ID" value="KAJ8973397.1"/>
    <property type="molecule type" value="Genomic_DNA"/>
</dbReference>
<dbReference type="PANTHER" id="PTHR47331">
    <property type="entry name" value="PHD-TYPE DOMAIN-CONTAINING PROTEIN"/>
    <property type="match status" value="1"/>
</dbReference>
<proteinExistence type="predicted"/>